<feature type="region of interest" description="Disordered" evidence="1">
    <location>
        <begin position="1"/>
        <end position="49"/>
    </location>
</feature>
<dbReference type="EMBL" id="JADYXP020000041">
    <property type="protein sequence ID" value="KAL0098692.1"/>
    <property type="molecule type" value="Genomic_DNA"/>
</dbReference>
<proteinExistence type="predicted"/>
<evidence type="ECO:0000313" key="3">
    <source>
        <dbReference type="Proteomes" id="UP001430953"/>
    </source>
</evidence>
<accession>A0AAW2EA79</accession>
<reference evidence="2 3" key="1">
    <citation type="submission" date="2023-03" db="EMBL/GenBank/DDBJ databases">
        <title>High recombination rates correlate with genetic variation in Cardiocondyla obscurior ants.</title>
        <authorList>
            <person name="Errbii M."/>
        </authorList>
    </citation>
    <scope>NUCLEOTIDE SEQUENCE [LARGE SCALE GENOMIC DNA]</scope>
    <source>
        <strain evidence="2">Alpha-2009</strain>
        <tissue evidence="2">Whole body</tissue>
    </source>
</reference>
<evidence type="ECO:0000256" key="1">
    <source>
        <dbReference type="SAM" id="MobiDB-lite"/>
    </source>
</evidence>
<dbReference type="Proteomes" id="UP001430953">
    <property type="component" value="Unassembled WGS sequence"/>
</dbReference>
<sequence>MPLPPLTKSQSPETGTPQKRTRRSRRKKRATLTPEIVPDSPPSPPVEEARTPKVLSIEVFPPQQPLAGILRPPGLKKPPRHTHFQFLEWKPQLANFTPPRLTRPPRIYLAPGDIRVWRYTSPRWNQVEPLLSPIPPTPPVRIERGVQCGPSTTERAIQHAPVVTDSGVQCDPWATTSSSEAEPPILPGDEKWGPIKVTLTAPHISYRERRL</sequence>
<evidence type="ECO:0000313" key="2">
    <source>
        <dbReference type="EMBL" id="KAL0098692.1"/>
    </source>
</evidence>
<comment type="caution">
    <text evidence="2">The sequence shown here is derived from an EMBL/GenBank/DDBJ whole genome shotgun (WGS) entry which is preliminary data.</text>
</comment>
<dbReference type="AlphaFoldDB" id="A0AAW2EA79"/>
<keyword evidence="3" id="KW-1185">Reference proteome</keyword>
<feature type="compositionally biased region" description="Polar residues" evidence="1">
    <location>
        <begin position="7"/>
        <end position="18"/>
    </location>
</feature>
<gene>
    <name evidence="2" type="ORF">PUN28_020648</name>
</gene>
<feature type="compositionally biased region" description="Basic residues" evidence="1">
    <location>
        <begin position="19"/>
        <end position="30"/>
    </location>
</feature>
<name>A0AAW2EA79_9HYME</name>
<organism evidence="2 3">
    <name type="scientific">Cardiocondyla obscurior</name>
    <dbReference type="NCBI Taxonomy" id="286306"/>
    <lineage>
        <taxon>Eukaryota</taxon>
        <taxon>Metazoa</taxon>
        <taxon>Ecdysozoa</taxon>
        <taxon>Arthropoda</taxon>
        <taxon>Hexapoda</taxon>
        <taxon>Insecta</taxon>
        <taxon>Pterygota</taxon>
        <taxon>Neoptera</taxon>
        <taxon>Endopterygota</taxon>
        <taxon>Hymenoptera</taxon>
        <taxon>Apocrita</taxon>
        <taxon>Aculeata</taxon>
        <taxon>Formicoidea</taxon>
        <taxon>Formicidae</taxon>
        <taxon>Myrmicinae</taxon>
        <taxon>Cardiocondyla</taxon>
    </lineage>
</organism>
<protein>
    <submittedName>
        <fullName evidence="2">Uncharacterized protein</fullName>
    </submittedName>
</protein>